<dbReference type="Gramene" id="Manes.15G166100.12.v8.1">
    <property type="protein sequence ID" value="Manes.15G166100.12.v8.1.CDS"/>
    <property type="gene ID" value="Manes.15G166100.v8.1"/>
</dbReference>
<feature type="compositionally biased region" description="Polar residues" evidence="5">
    <location>
        <begin position="80"/>
        <end position="93"/>
    </location>
</feature>
<dbReference type="OMA" id="NESYDEM"/>
<keyword evidence="3" id="KW-0863">Zinc-finger</keyword>
<feature type="compositionally biased region" description="Basic and acidic residues" evidence="5">
    <location>
        <begin position="67"/>
        <end position="79"/>
    </location>
</feature>
<gene>
    <name evidence="8" type="ORF">MANES_15G166100</name>
</gene>
<dbReference type="GO" id="GO:0005634">
    <property type="term" value="C:nucleus"/>
    <property type="evidence" value="ECO:0000318"/>
    <property type="project" value="GO_Central"/>
</dbReference>
<keyword evidence="3" id="KW-0862">Zinc</keyword>
<dbReference type="EMBL" id="CM004401">
    <property type="protein sequence ID" value="OAY29708.1"/>
    <property type="molecule type" value="Genomic_DNA"/>
</dbReference>
<feature type="coiled-coil region" evidence="4">
    <location>
        <begin position="641"/>
        <end position="682"/>
    </location>
</feature>
<dbReference type="FunFam" id="3.30.70.330:FF:000719">
    <property type="entry name" value="Predicted protein"/>
    <property type="match status" value="1"/>
</dbReference>
<feature type="region of interest" description="Disordered" evidence="5">
    <location>
        <begin position="126"/>
        <end position="149"/>
    </location>
</feature>
<feature type="region of interest" description="Disordered" evidence="5">
    <location>
        <begin position="569"/>
        <end position="638"/>
    </location>
</feature>
<feature type="domain" description="RRM" evidence="6">
    <location>
        <begin position="490"/>
        <end position="562"/>
    </location>
</feature>
<feature type="domain" description="C3H1-type" evidence="7">
    <location>
        <begin position="226"/>
        <end position="254"/>
    </location>
</feature>
<evidence type="ECO:0000259" key="7">
    <source>
        <dbReference type="PROSITE" id="PS50103"/>
    </source>
</evidence>
<evidence type="ECO:0000313" key="9">
    <source>
        <dbReference type="Proteomes" id="UP000091857"/>
    </source>
</evidence>
<dbReference type="CDD" id="cd12257">
    <property type="entry name" value="RRM1_RBM26_like"/>
    <property type="match status" value="1"/>
</dbReference>
<feature type="compositionally biased region" description="Acidic residues" evidence="5">
    <location>
        <begin position="21"/>
        <end position="33"/>
    </location>
</feature>
<proteinExistence type="predicted"/>
<evidence type="ECO:0000313" key="8">
    <source>
        <dbReference type="EMBL" id="OAY29707.1"/>
    </source>
</evidence>
<keyword evidence="1 2" id="KW-0694">RNA-binding</keyword>
<dbReference type="EMBL" id="CM004401">
    <property type="protein sequence ID" value="OAY29707.1"/>
    <property type="molecule type" value="Genomic_DNA"/>
</dbReference>
<feature type="compositionally biased region" description="Basic and acidic residues" evidence="5">
    <location>
        <begin position="915"/>
        <end position="931"/>
    </location>
</feature>
<evidence type="ECO:0000256" key="3">
    <source>
        <dbReference type="PROSITE-ProRule" id="PRU00723"/>
    </source>
</evidence>
<sequence length="981" mass="106668">MELKVSSLKSGGISPPHCDSDPEEKEVSDEDDDDRNHKHRRRETRSQSLERDSPEPIFTRSYRKQHKPFENGHPFRENESQGSETWKNYNNVPQDKDFTSKFVKRRPGMASLPRVGMDLNQRIRSNQTFSGEHGPGRGRGRDPSSWNQRDSMFSSVDIASQIVQQGAITSGLFAGRGLPNVSNAQNASWNAFGLFPGIPNGGLDALHSIGLQGTPGPVLNSSLNIGIPRQRCRDFEERGFCLRGDMCPMEHGVNRIVVEDVQSLSQFNLPVSLPNAPLVGTPAGPGALPSVGAPSTTSMNGKGHSRNSKLGIVDDAMGLNGGYSGSAGVSGADLYDPDQPLWNNNGPETSNALLAPHSSKNDETESFMNVDPSDRHNLRLCDTTDNECSIRSTGVPVSSQNTGSSVWGRVGSMKNRLDVREKTDLTVSTSDHLENEAKEDHDELANIQGSTCQGKRMTTEGVGPKTIDSAARIQSDTSHNVRKSSQKALRTLFVSGIPQKNNKRDALLSHFQKFGEVIDIYIPLNGERAFVQFSKREEAEAALKAPDAVMGNRFIKLWWANRDSIPDDGMVSSSSLSLTPRGMPAGSVPPQSLLGKRGKDNLQSAVSKGAIVPPSDASLPHSDHPKPFANGPKAPPPMQKKLELEKLRDELRKKQEMLDEKRNDFRRQLDKLEKQATGVKGEAVVEPAAKRHRVGIATDVAKTTTPRSSDPVVGASSPCAEMIVDKNKSTENVASSIPKTSASLMQHESTASRQLIRPVAPTGAVFLTNRYKLDNRPTAFKIIPPLPPGLANVDVLKEFFSLYGDLSAVELEEVDACNDDSDGSEMAKNCSACLTFTTRRSAERAFFNGRCWQGNNLKFTWVTSSAFGSDLSGRENISSALKCPVDTDVQPTEKLACTGSGSQEASASENGETETSERNTSADHVELHEVPEPLPTSEHGEDTTKCEDSATSMCSKEEQPKRELNPTATSGENESHKGHTS</sequence>
<protein>
    <recommendedName>
        <fullName evidence="10">C3H1-type domain-containing protein</fullName>
    </recommendedName>
</protein>
<dbReference type="SUPFAM" id="SSF54928">
    <property type="entry name" value="RNA-binding domain, RBD"/>
    <property type="match status" value="2"/>
</dbReference>
<dbReference type="PROSITE" id="PS50102">
    <property type="entry name" value="RRM"/>
    <property type="match status" value="1"/>
</dbReference>
<dbReference type="InterPro" id="IPR012677">
    <property type="entry name" value="Nucleotide-bd_a/b_plait_sf"/>
</dbReference>
<feature type="region of interest" description="Disordered" evidence="5">
    <location>
        <begin position="1"/>
        <end position="93"/>
    </location>
</feature>
<dbReference type="Gramene" id="Manes.15G166100.5.v8.1">
    <property type="protein sequence ID" value="Manes.15G166100.5.v8.1.CDS"/>
    <property type="gene ID" value="Manes.15G166100.v8.1"/>
</dbReference>
<dbReference type="EMBL" id="CM004401">
    <property type="protein sequence ID" value="OAY29706.1"/>
    <property type="molecule type" value="Genomic_DNA"/>
</dbReference>
<evidence type="ECO:0000256" key="2">
    <source>
        <dbReference type="PROSITE-ProRule" id="PRU00176"/>
    </source>
</evidence>
<evidence type="ECO:0000259" key="6">
    <source>
        <dbReference type="PROSITE" id="PS50102"/>
    </source>
</evidence>
<keyword evidence="9" id="KW-1185">Reference proteome</keyword>
<feature type="region of interest" description="Disordered" evidence="5">
    <location>
        <begin position="892"/>
        <end position="981"/>
    </location>
</feature>
<dbReference type="Gramene" id="Manes.15G166100.11.v8.1">
    <property type="protein sequence ID" value="Manes.15G166100.11.v8.1.CDS"/>
    <property type="gene ID" value="Manes.15G166100.v8.1"/>
</dbReference>
<feature type="compositionally biased region" description="Basic and acidic residues" evidence="5">
    <location>
        <begin position="955"/>
        <end position="964"/>
    </location>
</feature>
<dbReference type="GO" id="GO:0003723">
    <property type="term" value="F:RNA binding"/>
    <property type="evidence" value="ECO:0000318"/>
    <property type="project" value="GO_Central"/>
</dbReference>
<dbReference type="OrthoDB" id="443401at2759"/>
<dbReference type="InterPro" id="IPR000504">
    <property type="entry name" value="RRM_dom"/>
</dbReference>
<dbReference type="AlphaFoldDB" id="A0A251J6S0"/>
<evidence type="ECO:0000256" key="5">
    <source>
        <dbReference type="SAM" id="MobiDB-lite"/>
    </source>
</evidence>
<dbReference type="InterPro" id="IPR035979">
    <property type="entry name" value="RBD_domain_sf"/>
</dbReference>
<dbReference type="Gramene" id="Manes.15G166100.13.v8.1">
    <property type="protein sequence ID" value="Manes.15G166100.13.v8.1.CDS"/>
    <property type="gene ID" value="Manes.15G166100.v8.1"/>
</dbReference>
<evidence type="ECO:0000256" key="4">
    <source>
        <dbReference type="SAM" id="Coils"/>
    </source>
</evidence>
<evidence type="ECO:0000256" key="1">
    <source>
        <dbReference type="ARBA" id="ARBA00022884"/>
    </source>
</evidence>
<dbReference type="PROSITE" id="PS50103">
    <property type="entry name" value="ZF_C3H1"/>
    <property type="match status" value="1"/>
</dbReference>
<accession>A0A251J6S0</accession>
<keyword evidence="4" id="KW-0175">Coiled coil</keyword>
<dbReference type="PANTHER" id="PTHR14398">
    <property type="entry name" value="RNA RECOGNITION RRM/RNP DOMAIN"/>
    <property type="match status" value="1"/>
</dbReference>
<evidence type="ECO:0008006" key="10">
    <source>
        <dbReference type="Google" id="ProtNLM"/>
    </source>
</evidence>
<dbReference type="InterPro" id="IPR045137">
    <property type="entry name" value="RBM26/27"/>
</dbReference>
<dbReference type="Proteomes" id="UP000091857">
    <property type="component" value="Chromosome 15"/>
</dbReference>
<dbReference type="Pfam" id="PF00076">
    <property type="entry name" value="RRM_1"/>
    <property type="match status" value="1"/>
</dbReference>
<reference evidence="8 9" key="1">
    <citation type="submission" date="2016-02" db="EMBL/GenBank/DDBJ databases">
        <title>WGS assembly of Manihot esculenta.</title>
        <authorList>
            <person name="Bredeson J.V."/>
            <person name="Prochnik S.E."/>
            <person name="Lyons J.B."/>
            <person name="Schmutz J."/>
            <person name="Grimwood J."/>
            <person name="Vrebalov J."/>
            <person name="Bart R.S."/>
            <person name="Amuge T."/>
            <person name="Ferguson M.E."/>
            <person name="Green R."/>
            <person name="Putnam N."/>
            <person name="Stites J."/>
            <person name="Rounsley S."/>
            <person name="Rokhsar D.S."/>
        </authorList>
    </citation>
    <scope>NUCLEOTIDE SEQUENCE [LARGE SCALE GENOMIC DNA]</scope>
    <source>
        <strain evidence="9">cv. AM560-2</strain>
        <tissue evidence="8">Leaf</tissue>
    </source>
</reference>
<dbReference type="Gramene" id="Manes.15G166100.6.v8.1">
    <property type="protein sequence ID" value="Manes.15G166100.6.v8.1.CDS"/>
    <property type="gene ID" value="Manes.15G166100.v8.1"/>
</dbReference>
<feature type="compositionally biased region" description="Polar residues" evidence="5">
    <location>
        <begin position="899"/>
        <end position="910"/>
    </location>
</feature>
<feature type="zinc finger region" description="C3H1-type" evidence="3">
    <location>
        <begin position="226"/>
        <end position="254"/>
    </location>
</feature>
<dbReference type="Gene3D" id="3.30.70.330">
    <property type="match status" value="1"/>
</dbReference>
<dbReference type="SMART" id="SM00356">
    <property type="entry name" value="ZnF_C3H1"/>
    <property type="match status" value="1"/>
</dbReference>
<dbReference type="SMART" id="SM00360">
    <property type="entry name" value="RRM"/>
    <property type="match status" value="1"/>
</dbReference>
<dbReference type="GO" id="GO:0008270">
    <property type="term" value="F:zinc ion binding"/>
    <property type="evidence" value="ECO:0007669"/>
    <property type="project" value="UniProtKB-KW"/>
</dbReference>
<dbReference type="STRING" id="3983.A0A251J6S0"/>
<dbReference type="PANTHER" id="PTHR14398:SF0">
    <property type="entry name" value="ZINC FINGER PROTEIN SWM"/>
    <property type="match status" value="1"/>
</dbReference>
<name>A0A251J6S0_MANES</name>
<feature type="compositionally biased region" description="Basic and acidic residues" evidence="5">
    <location>
        <begin position="938"/>
        <end position="948"/>
    </location>
</feature>
<keyword evidence="3" id="KW-0479">Metal-binding</keyword>
<dbReference type="InterPro" id="IPR000571">
    <property type="entry name" value="Znf_CCCH"/>
</dbReference>
<organism evidence="8 9">
    <name type="scientific">Manihot esculenta</name>
    <name type="common">Cassava</name>
    <name type="synonym">Jatropha manihot</name>
    <dbReference type="NCBI Taxonomy" id="3983"/>
    <lineage>
        <taxon>Eukaryota</taxon>
        <taxon>Viridiplantae</taxon>
        <taxon>Streptophyta</taxon>
        <taxon>Embryophyta</taxon>
        <taxon>Tracheophyta</taxon>
        <taxon>Spermatophyta</taxon>
        <taxon>Magnoliopsida</taxon>
        <taxon>eudicotyledons</taxon>
        <taxon>Gunneridae</taxon>
        <taxon>Pentapetalae</taxon>
        <taxon>rosids</taxon>
        <taxon>fabids</taxon>
        <taxon>Malpighiales</taxon>
        <taxon>Euphorbiaceae</taxon>
        <taxon>Crotonoideae</taxon>
        <taxon>Manihoteae</taxon>
        <taxon>Manihot</taxon>
    </lineage>
</organism>
<feature type="compositionally biased region" description="Basic and acidic residues" evidence="5">
    <location>
        <begin position="44"/>
        <end position="54"/>
    </location>
</feature>